<reference evidence="1" key="1">
    <citation type="submission" date="2022-10" db="EMBL/GenBank/DDBJ databases">
        <authorList>
            <person name="Koch H."/>
        </authorList>
    </citation>
    <scope>NUCLEOTIDE SEQUENCE</scope>
    <source>
        <strain evidence="1">DNF</strain>
    </source>
</reference>
<dbReference type="RefSeq" id="WP_213041800.1">
    <property type="nucleotide sequence ID" value="NZ_OX365700.1"/>
</dbReference>
<name>A0AA86MYX8_9BACT</name>
<organism evidence="1 2">
    <name type="scientific">Nitrospira tepida</name>
    <dbReference type="NCBI Taxonomy" id="2973512"/>
    <lineage>
        <taxon>Bacteria</taxon>
        <taxon>Pseudomonadati</taxon>
        <taxon>Nitrospirota</taxon>
        <taxon>Nitrospiria</taxon>
        <taxon>Nitrospirales</taxon>
        <taxon>Nitrospiraceae</taxon>
        <taxon>Nitrospira</taxon>
    </lineage>
</organism>
<accession>A0AA86MYX8</accession>
<dbReference type="AlphaFoldDB" id="A0AA86MYX8"/>
<evidence type="ECO:0000313" key="2">
    <source>
        <dbReference type="Proteomes" id="UP001179121"/>
    </source>
</evidence>
<keyword evidence="2" id="KW-1185">Reference proteome</keyword>
<sequence length="76" mass="8870">MMWTQLEVFWRRLKNWWKGLGWELSQRGDELGLLDPDPESSREELNPGTGYPMIDEIIDVHGNTYGRGEDSLCDND</sequence>
<evidence type="ECO:0000313" key="1">
    <source>
        <dbReference type="EMBL" id="CAI4031663.1"/>
    </source>
</evidence>
<dbReference type="EMBL" id="OX365700">
    <property type="protein sequence ID" value="CAI4031663.1"/>
    <property type="molecule type" value="Genomic_DNA"/>
</dbReference>
<gene>
    <name evidence="1" type="ORF">DNFV4_02082</name>
</gene>
<dbReference type="KEGG" id="nti:DNFV4_02082"/>
<protein>
    <submittedName>
        <fullName evidence="1">Uncharacterized protein</fullName>
    </submittedName>
</protein>
<proteinExistence type="predicted"/>
<dbReference type="Proteomes" id="UP001179121">
    <property type="component" value="Chromosome"/>
</dbReference>